<dbReference type="OrthoDB" id="10263264at2759"/>
<dbReference type="GO" id="GO:0006357">
    <property type="term" value="P:regulation of transcription by RNA polymerase II"/>
    <property type="evidence" value="ECO:0007669"/>
    <property type="project" value="TreeGrafter"/>
</dbReference>
<protein>
    <submittedName>
        <fullName evidence="7">Inhibitor of activated STAT</fullName>
    </submittedName>
</protein>
<dbReference type="Pfam" id="PF02891">
    <property type="entry name" value="zf-MIZ"/>
    <property type="match status" value="1"/>
</dbReference>
<dbReference type="PANTHER" id="PTHR10782:SF94">
    <property type="entry name" value="SUPPRESSOR OF VARIEGATION 2-10, ISOFORM I"/>
    <property type="match status" value="1"/>
</dbReference>
<evidence type="ECO:0000313" key="8">
    <source>
        <dbReference type="Proteomes" id="UP000276133"/>
    </source>
</evidence>
<dbReference type="Proteomes" id="UP000276133">
    <property type="component" value="Unassembled WGS sequence"/>
</dbReference>
<dbReference type="InterPro" id="IPR004181">
    <property type="entry name" value="Znf_MIZ"/>
</dbReference>
<dbReference type="GO" id="GO:0000785">
    <property type="term" value="C:chromatin"/>
    <property type="evidence" value="ECO:0007669"/>
    <property type="project" value="TreeGrafter"/>
</dbReference>
<dbReference type="STRING" id="10195.A0A3M7T5I3"/>
<gene>
    <name evidence="7" type="ORF">BpHYR1_032910</name>
</gene>
<dbReference type="AlphaFoldDB" id="A0A3M7T5I3"/>
<dbReference type="EMBL" id="REGN01000278">
    <property type="protein sequence ID" value="RNA43090.1"/>
    <property type="molecule type" value="Genomic_DNA"/>
</dbReference>
<dbReference type="CDD" id="cd16650">
    <property type="entry name" value="SP-RING_PIAS-like"/>
    <property type="match status" value="1"/>
</dbReference>
<proteinExistence type="predicted"/>
<keyword evidence="8" id="KW-1185">Reference proteome</keyword>
<accession>A0A3M7T5I3</accession>
<dbReference type="PROSITE" id="PS51044">
    <property type="entry name" value="ZF_SP_RING"/>
    <property type="match status" value="1"/>
</dbReference>
<feature type="compositionally biased region" description="Basic and acidic residues" evidence="5">
    <location>
        <begin position="95"/>
        <end position="115"/>
    </location>
</feature>
<dbReference type="InterPro" id="IPR013083">
    <property type="entry name" value="Znf_RING/FYVE/PHD"/>
</dbReference>
<evidence type="ECO:0000256" key="2">
    <source>
        <dbReference type="ARBA" id="ARBA00022771"/>
    </source>
</evidence>
<name>A0A3M7T5I3_BRAPC</name>
<evidence type="ECO:0000256" key="3">
    <source>
        <dbReference type="ARBA" id="ARBA00022833"/>
    </source>
</evidence>
<keyword evidence="2 4" id="KW-0863">Zinc-finger</keyword>
<dbReference type="Gene3D" id="1.10.720.30">
    <property type="entry name" value="SAP domain"/>
    <property type="match status" value="1"/>
</dbReference>
<feature type="region of interest" description="Disordered" evidence="5">
    <location>
        <begin position="77"/>
        <end position="126"/>
    </location>
</feature>
<dbReference type="PANTHER" id="PTHR10782">
    <property type="entry name" value="ZINC FINGER MIZ DOMAIN-CONTAINING PROTEIN"/>
    <property type="match status" value="1"/>
</dbReference>
<feature type="compositionally biased region" description="Polar residues" evidence="5">
    <location>
        <begin position="116"/>
        <end position="126"/>
    </location>
</feature>
<reference evidence="7 8" key="1">
    <citation type="journal article" date="2018" name="Sci. Rep.">
        <title>Genomic signatures of local adaptation to the degree of environmental predictability in rotifers.</title>
        <authorList>
            <person name="Franch-Gras L."/>
            <person name="Hahn C."/>
            <person name="Garcia-Roger E.M."/>
            <person name="Carmona M.J."/>
            <person name="Serra M."/>
            <person name="Gomez A."/>
        </authorList>
    </citation>
    <scope>NUCLEOTIDE SEQUENCE [LARGE SCALE GENOMIC DNA]</scope>
    <source>
        <strain evidence="7">HYR1</strain>
    </source>
</reference>
<comment type="caution">
    <text evidence="7">The sequence shown here is derived from an EMBL/GenBank/DDBJ whole genome shotgun (WGS) entry which is preliminary data.</text>
</comment>
<dbReference type="GO" id="GO:0003712">
    <property type="term" value="F:transcription coregulator activity"/>
    <property type="evidence" value="ECO:0007669"/>
    <property type="project" value="TreeGrafter"/>
</dbReference>
<dbReference type="InterPro" id="IPR036361">
    <property type="entry name" value="SAP_dom_sf"/>
</dbReference>
<evidence type="ECO:0000259" key="6">
    <source>
        <dbReference type="PROSITE" id="PS51044"/>
    </source>
</evidence>
<evidence type="ECO:0000256" key="4">
    <source>
        <dbReference type="PROSITE-ProRule" id="PRU00452"/>
    </source>
</evidence>
<feature type="domain" description="SP-RING-type" evidence="6">
    <location>
        <begin position="434"/>
        <end position="515"/>
    </location>
</feature>
<keyword evidence="3" id="KW-0862">Zinc</keyword>
<dbReference type="GO" id="GO:0016925">
    <property type="term" value="P:protein sumoylation"/>
    <property type="evidence" value="ECO:0007669"/>
    <property type="project" value="TreeGrafter"/>
</dbReference>
<evidence type="ECO:0000256" key="1">
    <source>
        <dbReference type="ARBA" id="ARBA00022723"/>
    </source>
</evidence>
<keyword evidence="1" id="KW-0479">Metal-binding</keyword>
<dbReference type="SUPFAM" id="SSF68906">
    <property type="entry name" value="SAP domain"/>
    <property type="match status" value="1"/>
</dbReference>
<dbReference type="GO" id="GO:0061665">
    <property type="term" value="F:SUMO ligase activity"/>
    <property type="evidence" value="ECO:0007669"/>
    <property type="project" value="TreeGrafter"/>
</dbReference>
<dbReference type="GO" id="GO:0008270">
    <property type="term" value="F:zinc ion binding"/>
    <property type="evidence" value="ECO:0007669"/>
    <property type="project" value="UniProtKB-KW"/>
</dbReference>
<sequence>MTSGDNQINDRDNYKSMLEYLICTDIKDLLGEFKKSKIGLKSILLKRAKELLDSKDEKVYVKLKKLYNARYKARNGIEPEDENEKNSENLSKVQDSSEKSDSNLADKGENVHSESSESMEIEQNSQEVELSLIDIQKRLENLEATDTPACQTEKTCQIVTNPATDSSTDSASINTFNSNAIQNNQDKNNNIQSLEQNLNLNCQRPGLQVLSTVTNLNSLGEQMRVDQNIMRISSNILSMRQIFNEKFREMTCYKWCADLEEATMLIPRPKVSFKTVISLNRLKTDNVDFTKYFHVDRRLLIDFFTNKKYEIHLRIACDPFVITVPFSVKVFIDRERYFFSRIDNNISINLTAHFLRRFKTFNPIYLEFNETNICKNYFCGIYLFRRLSPYEIKNGLFSCATTSLNKLDFVKNRNVLPKGDTIRLLKEKLNPNQCEFEIVTDFIKISLICPLTKMRIKIPARGKLCQHIQCFDLESYLSLNEKSNKWSCPLCDKIIIFSNLTIDNLIKEIVQMTKCDEVKLDANGVWTEINTNSSLETSSNDTIIISEKDNSCIILD</sequence>
<evidence type="ECO:0000256" key="5">
    <source>
        <dbReference type="SAM" id="MobiDB-lite"/>
    </source>
</evidence>
<organism evidence="7 8">
    <name type="scientific">Brachionus plicatilis</name>
    <name type="common">Marine rotifer</name>
    <name type="synonym">Brachionus muelleri</name>
    <dbReference type="NCBI Taxonomy" id="10195"/>
    <lineage>
        <taxon>Eukaryota</taxon>
        <taxon>Metazoa</taxon>
        <taxon>Spiralia</taxon>
        <taxon>Gnathifera</taxon>
        <taxon>Rotifera</taxon>
        <taxon>Eurotatoria</taxon>
        <taxon>Monogononta</taxon>
        <taxon>Pseudotrocha</taxon>
        <taxon>Ploima</taxon>
        <taxon>Brachionidae</taxon>
        <taxon>Brachionus</taxon>
    </lineage>
</organism>
<dbReference type="Gene3D" id="3.30.40.10">
    <property type="entry name" value="Zinc/RING finger domain, C3HC4 (zinc finger)"/>
    <property type="match status" value="1"/>
</dbReference>
<evidence type="ECO:0000313" key="7">
    <source>
        <dbReference type="EMBL" id="RNA43090.1"/>
    </source>
</evidence>